<gene>
    <name evidence="1" type="ORF">B0H16DRAFT_1527695</name>
</gene>
<proteinExistence type="predicted"/>
<dbReference type="EMBL" id="JARKIB010000030">
    <property type="protein sequence ID" value="KAJ7763388.1"/>
    <property type="molecule type" value="Genomic_DNA"/>
</dbReference>
<dbReference type="Proteomes" id="UP001215598">
    <property type="component" value="Unassembled WGS sequence"/>
</dbReference>
<keyword evidence="2" id="KW-1185">Reference proteome</keyword>
<dbReference type="AlphaFoldDB" id="A0AAD7NJV8"/>
<evidence type="ECO:0000313" key="2">
    <source>
        <dbReference type="Proteomes" id="UP001215598"/>
    </source>
</evidence>
<comment type="caution">
    <text evidence="1">The sequence shown here is derived from an EMBL/GenBank/DDBJ whole genome shotgun (WGS) entry which is preliminary data.</text>
</comment>
<protein>
    <submittedName>
        <fullName evidence="1">Uncharacterized protein</fullName>
    </submittedName>
</protein>
<evidence type="ECO:0000313" key="1">
    <source>
        <dbReference type="EMBL" id="KAJ7763388.1"/>
    </source>
</evidence>
<sequence>MGVTRLSFRPWAGCCRGRGRWRLAPVVHLPDGVPVVDVRMVRSTPEDGDGRRRALYGYAQIGGMQRERDRVGTVQSLSRSLRGTLPLSVATRNDRRLLPFTPRTLRLPICPRRVRRLLGYRVGRDSGCTFCLDFHFLLFERAREGASPISLNFCLARWPADWASSYCAGVRWVYSVG</sequence>
<organism evidence="1 2">
    <name type="scientific">Mycena metata</name>
    <dbReference type="NCBI Taxonomy" id="1033252"/>
    <lineage>
        <taxon>Eukaryota</taxon>
        <taxon>Fungi</taxon>
        <taxon>Dikarya</taxon>
        <taxon>Basidiomycota</taxon>
        <taxon>Agaricomycotina</taxon>
        <taxon>Agaricomycetes</taxon>
        <taxon>Agaricomycetidae</taxon>
        <taxon>Agaricales</taxon>
        <taxon>Marasmiineae</taxon>
        <taxon>Mycenaceae</taxon>
        <taxon>Mycena</taxon>
    </lineage>
</organism>
<reference evidence="1" key="1">
    <citation type="submission" date="2023-03" db="EMBL/GenBank/DDBJ databases">
        <title>Massive genome expansion in bonnet fungi (Mycena s.s.) driven by repeated elements and novel gene families across ecological guilds.</title>
        <authorList>
            <consortium name="Lawrence Berkeley National Laboratory"/>
            <person name="Harder C.B."/>
            <person name="Miyauchi S."/>
            <person name="Viragh M."/>
            <person name="Kuo A."/>
            <person name="Thoen E."/>
            <person name="Andreopoulos B."/>
            <person name="Lu D."/>
            <person name="Skrede I."/>
            <person name="Drula E."/>
            <person name="Henrissat B."/>
            <person name="Morin E."/>
            <person name="Kohler A."/>
            <person name="Barry K."/>
            <person name="LaButti K."/>
            <person name="Morin E."/>
            <person name="Salamov A."/>
            <person name="Lipzen A."/>
            <person name="Mereny Z."/>
            <person name="Hegedus B."/>
            <person name="Baldrian P."/>
            <person name="Stursova M."/>
            <person name="Weitz H."/>
            <person name="Taylor A."/>
            <person name="Grigoriev I.V."/>
            <person name="Nagy L.G."/>
            <person name="Martin F."/>
            <person name="Kauserud H."/>
        </authorList>
    </citation>
    <scope>NUCLEOTIDE SEQUENCE</scope>
    <source>
        <strain evidence="1">CBHHK182m</strain>
    </source>
</reference>
<name>A0AAD7NJV8_9AGAR</name>
<accession>A0AAD7NJV8</accession>